<sequence length="216" mass="23815">MSIANSQSLDIELPVLNSSSRLAPSDSSLDHGLQLPNQSDDNPTLRADRTLNLIDPPLPAYTPSAPATPIRPGASARALELDDELLRYTLTHDRGGVPVSRLPESFPTDDGQSFRSRETLPPYGANDPPIYRRRIVNSEGEPKTLAMLFFKFGFCAFLISSRIPICPNQTYKFYSLSSLLGFRRPDAYHASTLTQSFISVGGFIGVATQHRTHRLV</sequence>
<evidence type="ECO:0000313" key="3">
    <source>
        <dbReference type="Proteomes" id="UP000053424"/>
    </source>
</evidence>
<dbReference type="Proteomes" id="UP000053424">
    <property type="component" value="Unassembled WGS sequence"/>
</dbReference>
<dbReference type="OrthoDB" id="3358294at2759"/>
<protein>
    <submittedName>
        <fullName evidence="2">Uncharacterized protein</fullName>
    </submittedName>
</protein>
<reference evidence="3" key="2">
    <citation type="submission" date="2015-01" db="EMBL/GenBank/DDBJ databases">
        <title>Evolutionary Origins and Diversification of the Mycorrhizal Mutualists.</title>
        <authorList>
            <consortium name="DOE Joint Genome Institute"/>
            <consortium name="Mycorrhizal Genomics Consortium"/>
            <person name="Kohler A."/>
            <person name="Kuo A."/>
            <person name="Nagy L.G."/>
            <person name="Floudas D."/>
            <person name="Copeland A."/>
            <person name="Barry K.W."/>
            <person name="Cichocki N."/>
            <person name="Veneault-Fourrey C."/>
            <person name="LaButti K."/>
            <person name="Lindquist E.A."/>
            <person name="Lipzen A."/>
            <person name="Lundell T."/>
            <person name="Morin E."/>
            <person name="Murat C."/>
            <person name="Riley R."/>
            <person name="Ohm R."/>
            <person name="Sun H."/>
            <person name="Tunlid A."/>
            <person name="Henrissat B."/>
            <person name="Grigoriev I.V."/>
            <person name="Hibbett D.S."/>
            <person name="Martin F."/>
        </authorList>
    </citation>
    <scope>NUCLEOTIDE SEQUENCE [LARGE SCALE GENOMIC DNA]</scope>
    <source>
        <strain evidence="3">h7</strain>
    </source>
</reference>
<gene>
    <name evidence="2" type="ORF">M413DRAFT_442300</name>
</gene>
<accession>A0A0C3CA33</accession>
<feature type="region of interest" description="Disordered" evidence="1">
    <location>
        <begin position="99"/>
        <end position="123"/>
    </location>
</feature>
<feature type="region of interest" description="Disordered" evidence="1">
    <location>
        <begin position="21"/>
        <end position="45"/>
    </location>
</feature>
<organism evidence="2 3">
    <name type="scientific">Hebeloma cylindrosporum</name>
    <dbReference type="NCBI Taxonomy" id="76867"/>
    <lineage>
        <taxon>Eukaryota</taxon>
        <taxon>Fungi</taxon>
        <taxon>Dikarya</taxon>
        <taxon>Basidiomycota</taxon>
        <taxon>Agaricomycotina</taxon>
        <taxon>Agaricomycetes</taxon>
        <taxon>Agaricomycetidae</taxon>
        <taxon>Agaricales</taxon>
        <taxon>Agaricineae</taxon>
        <taxon>Hymenogastraceae</taxon>
        <taxon>Hebeloma</taxon>
    </lineage>
</organism>
<dbReference type="EMBL" id="KN831772">
    <property type="protein sequence ID" value="KIM45650.1"/>
    <property type="molecule type" value="Genomic_DNA"/>
</dbReference>
<proteinExistence type="predicted"/>
<evidence type="ECO:0000313" key="2">
    <source>
        <dbReference type="EMBL" id="KIM45650.1"/>
    </source>
</evidence>
<evidence type="ECO:0000256" key="1">
    <source>
        <dbReference type="SAM" id="MobiDB-lite"/>
    </source>
</evidence>
<reference evidence="2 3" key="1">
    <citation type="submission" date="2014-04" db="EMBL/GenBank/DDBJ databases">
        <authorList>
            <consortium name="DOE Joint Genome Institute"/>
            <person name="Kuo A."/>
            <person name="Gay G."/>
            <person name="Dore J."/>
            <person name="Kohler A."/>
            <person name="Nagy L.G."/>
            <person name="Floudas D."/>
            <person name="Copeland A."/>
            <person name="Barry K.W."/>
            <person name="Cichocki N."/>
            <person name="Veneault-Fourrey C."/>
            <person name="LaButti K."/>
            <person name="Lindquist E.A."/>
            <person name="Lipzen A."/>
            <person name="Lundell T."/>
            <person name="Morin E."/>
            <person name="Murat C."/>
            <person name="Sun H."/>
            <person name="Tunlid A."/>
            <person name="Henrissat B."/>
            <person name="Grigoriev I.V."/>
            <person name="Hibbett D.S."/>
            <person name="Martin F."/>
            <person name="Nordberg H.P."/>
            <person name="Cantor M.N."/>
            <person name="Hua S.X."/>
        </authorList>
    </citation>
    <scope>NUCLEOTIDE SEQUENCE [LARGE SCALE GENOMIC DNA]</scope>
    <source>
        <strain evidence="3">h7</strain>
    </source>
</reference>
<keyword evidence="3" id="KW-1185">Reference proteome</keyword>
<name>A0A0C3CA33_HEBCY</name>
<dbReference type="HOGENOM" id="CLU_1277751_0_0_1"/>
<dbReference type="AlphaFoldDB" id="A0A0C3CA33"/>